<evidence type="ECO:0000313" key="4">
    <source>
        <dbReference type="EMBL" id="REE95483.1"/>
    </source>
</evidence>
<dbReference type="InterPro" id="IPR045431">
    <property type="entry name" value="EAD2"/>
</dbReference>
<keyword evidence="5" id="KW-1185">Reference proteome</keyword>
<dbReference type="Pfam" id="PF19916">
    <property type="entry name" value="VMAP-M0"/>
    <property type="match status" value="1"/>
</dbReference>
<dbReference type="RefSeq" id="WP_147312198.1">
    <property type="nucleotide sequence ID" value="NZ_QTTT01000001.1"/>
</dbReference>
<dbReference type="InterPro" id="IPR045450">
    <property type="entry name" value="VMAP_C"/>
</dbReference>
<dbReference type="AlphaFoldDB" id="A0A3D9SNE4"/>
<evidence type="ECO:0000313" key="5">
    <source>
        <dbReference type="Proteomes" id="UP000256661"/>
    </source>
</evidence>
<evidence type="ECO:0000259" key="3">
    <source>
        <dbReference type="Pfam" id="PF20028"/>
    </source>
</evidence>
<reference evidence="4 5" key="1">
    <citation type="submission" date="2018-08" db="EMBL/GenBank/DDBJ databases">
        <title>Sequencing the genomes of 1000 actinobacteria strains.</title>
        <authorList>
            <person name="Klenk H.-P."/>
        </authorList>
    </citation>
    <scope>NUCLEOTIDE SEQUENCE [LARGE SCALE GENOMIC DNA]</scope>
    <source>
        <strain evidence="4 5">DSM 43927</strain>
    </source>
</reference>
<feature type="domain" description="Effector-associated" evidence="2">
    <location>
        <begin position="14"/>
        <end position="94"/>
    </location>
</feature>
<feature type="domain" description="vWA-MoxR associated protein middle region 0" evidence="1">
    <location>
        <begin position="107"/>
        <end position="206"/>
    </location>
</feature>
<evidence type="ECO:0000259" key="2">
    <source>
        <dbReference type="Pfam" id="PF19956"/>
    </source>
</evidence>
<proteinExistence type="predicted"/>
<evidence type="ECO:0000259" key="1">
    <source>
        <dbReference type="Pfam" id="PF19916"/>
    </source>
</evidence>
<dbReference type="Pfam" id="PF20028">
    <property type="entry name" value="VMAP-C"/>
    <property type="match status" value="1"/>
</dbReference>
<sequence length="490" mass="55530">MIRSLGVEERRRLVEALWRLEGMRSRENRELYLSLLETDLGHPLAVKRDDHDLWDVWHLVHACLLYPGAIRLLLRVVEHFHRGSLPMIEITDLVEELLPEPLLLLPERRDLHRLLARPEVGDACDPATVRALYGRAVGPVGPVLERDAGDLRQVLGQLEDSTVRMDGVPPLLVFVADLGAHVRGAAARDLREWAGRVADRLGLARPALTGVRPTAELLRVSPPCAYLVIQLRPDPVDGDRYLPSAWLQHEGEPGAMLHCDDEDPLPLSRLPRLIEELLTETPEVVHRAAEELTIEFLLPRDLLAIPLDQYRITVGGLERRLGIEHPVVVRSLDRLHTRVLHHNWRRKWRWLTGRPGDATVHWRGRRGELNGEHLYTSLLIEQSSVCMAMAFPPARTSHDGAVDELWIGVQAGVPVIVWCREPRDPDRFAAEFEPLLARGMLTLPEAVLELRRRALRENDPDGDHLGLRLTLLFDDADRIPEPYDRLGAPA</sequence>
<accession>A0A3D9SNE4</accession>
<gene>
    <name evidence="4" type="ORF">DFJ69_0873</name>
</gene>
<dbReference type="OrthoDB" id="3867284at2"/>
<organism evidence="4 5">
    <name type="scientific">Thermomonospora umbrina</name>
    <dbReference type="NCBI Taxonomy" id="111806"/>
    <lineage>
        <taxon>Bacteria</taxon>
        <taxon>Bacillati</taxon>
        <taxon>Actinomycetota</taxon>
        <taxon>Actinomycetes</taxon>
        <taxon>Streptosporangiales</taxon>
        <taxon>Thermomonosporaceae</taxon>
        <taxon>Thermomonospora</taxon>
    </lineage>
</organism>
<comment type="caution">
    <text evidence="4">The sequence shown here is derived from an EMBL/GenBank/DDBJ whole genome shotgun (WGS) entry which is preliminary data.</text>
</comment>
<dbReference type="Proteomes" id="UP000256661">
    <property type="component" value="Unassembled WGS sequence"/>
</dbReference>
<dbReference type="InterPro" id="IPR045555">
    <property type="entry name" value="VMAP-M0"/>
</dbReference>
<protein>
    <submittedName>
        <fullName evidence="4">Uncharacterized protein</fullName>
    </submittedName>
</protein>
<dbReference type="Pfam" id="PF19956">
    <property type="entry name" value="EAD2"/>
    <property type="match status" value="1"/>
</dbReference>
<dbReference type="EMBL" id="QTTT01000001">
    <property type="protein sequence ID" value="REE95483.1"/>
    <property type="molecule type" value="Genomic_DNA"/>
</dbReference>
<name>A0A3D9SNE4_9ACTN</name>
<feature type="domain" description="vWA-MoxR associated protein C-terminal" evidence="3">
    <location>
        <begin position="239"/>
        <end position="476"/>
    </location>
</feature>